<evidence type="ECO:0000313" key="2">
    <source>
        <dbReference type="EMBL" id="MCT2591628.1"/>
    </source>
</evidence>
<dbReference type="Proteomes" id="UP001156389">
    <property type="component" value="Unassembled WGS sequence"/>
</dbReference>
<evidence type="ECO:0000256" key="1">
    <source>
        <dbReference type="SAM" id="MobiDB-lite"/>
    </source>
</evidence>
<feature type="compositionally biased region" description="Acidic residues" evidence="1">
    <location>
        <begin position="21"/>
        <end position="32"/>
    </location>
</feature>
<name>A0ABT2JUQ8_9ACTN</name>
<dbReference type="EMBL" id="JAJAGO010000007">
    <property type="protein sequence ID" value="MCT2591628.1"/>
    <property type="molecule type" value="Genomic_DNA"/>
</dbReference>
<sequence length="59" mass="6270">MGSDESDEHEPLTPDLPPPEEGPELDLAPEPEEVGRAAGKGAERDRGPDEDAEPPEPPD</sequence>
<protein>
    <submittedName>
        <fullName evidence="2">Uncharacterized protein</fullName>
    </submittedName>
</protein>
<reference evidence="2 3" key="1">
    <citation type="submission" date="2021-10" db="EMBL/GenBank/DDBJ databases">
        <title>Streptomyces gossypii sp. nov., isolated from soil collected from cotton field.</title>
        <authorList>
            <person name="Ge X."/>
            <person name="Chen X."/>
            <person name="Liu W."/>
        </authorList>
    </citation>
    <scope>NUCLEOTIDE SEQUENCE [LARGE SCALE GENOMIC DNA]</scope>
    <source>
        <strain evidence="2 3">N2-109</strain>
    </source>
</reference>
<evidence type="ECO:0000313" key="3">
    <source>
        <dbReference type="Proteomes" id="UP001156389"/>
    </source>
</evidence>
<organism evidence="2 3">
    <name type="scientific">Streptomyces gossypii</name>
    <dbReference type="NCBI Taxonomy" id="2883101"/>
    <lineage>
        <taxon>Bacteria</taxon>
        <taxon>Bacillati</taxon>
        <taxon>Actinomycetota</taxon>
        <taxon>Actinomycetes</taxon>
        <taxon>Kitasatosporales</taxon>
        <taxon>Streptomycetaceae</taxon>
        <taxon>Streptomyces</taxon>
    </lineage>
</organism>
<proteinExistence type="predicted"/>
<accession>A0ABT2JUQ8</accession>
<comment type="caution">
    <text evidence="2">The sequence shown here is derived from an EMBL/GenBank/DDBJ whole genome shotgun (WGS) entry which is preliminary data.</text>
</comment>
<feature type="region of interest" description="Disordered" evidence="1">
    <location>
        <begin position="1"/>
        <end position="59"/>
    </location>
</feature>
<dbReference type="RefSeq" id="WP_260218943.1">
    <property type="nucleotide sequence ID" value="NZ_JAJAGO010000007.1"/>
</dbReference>
<feature type="compositionally biased region" description="Acidic residues" evidence="1">
    <location>
        <begin position="50"/>
        <end position="59"/>
    </location>
</feature>
<keyword evidence="3" id="KW-1185">Reference proteome</keyword>
<gene>
    <name evidence="2" type="ORF">LHJ74_17275</name>
</gene>